<protein>
    <submittedName>
        <fullName evidence="1">Uncharacterized protein</fullName>
    </submittedName>
</protein>
<dbReference type="PATRIC" id="fig|754093.4.peg.733"/>
<dbReference type="EMBL" id="CP006736">
    <property type="protein sequence ID" value="AHA63573.1"/>
    <property type="molecule type" value="Genomic_DNA"/>
</dbReference>
<gene>
    <name evidence="1" type="ORF">Asd1617_00746</name>
</gene>
<name>A0A0A6ZNB4_SHIDY</name>
<evidence type="ECO:0000313" key="2">
    <source>
        <dbReference type="Proteomes" id="UP000031647"/>
    </source>
</evidence>
<dbReference type="AlphaFoldDB" id="A0A0A6ZNB4"/>
<dbReference type="Proteomes" id="UP000031647">
    <property type="component" value="Chromosome"/>
</dbReference>
<evidence type="ECO:0000313" key="1">
    <source>
        <dbReference type="EMBL" id="AHA63573.1"/>
    </source>
</evidence>
<dbReference type="HOGENOM" id="CLU_3405434_0_0_6"/>
<proteinExistence type="predicted"/>
<organism evidence="1 2">
    <name type="scientific">Shigella dysenteriae 1617</name>
    <dbReference type="NCBI Taxonomy" id="754093"/>
    <lineage>
        <taxon>Bacteria</taxon>
        <taxon>Pseudomonadati</taxon>
        <taxon>Pseudomonadota</taxon>
        <taxon>Gammaproteobacteria</taxon>
        <taxon>Enterobacterales</taxon>
        <taxon>Enterobacteriaceae</taxon>
        <taxon>Shigella</taxon>
    </lineage>
</organism>
<dbReference type="KEGG" id="sdz:Asd1617_00746"/>
<reference evidence="1 2" key="1">
    <citation type="submission" date="2013-09" db="EMBL/GenBank/DDBJ databases">
        <title>Comparative genomics of Sd1617 to representative strains in evaluating its pathogenesis.</title>
        <authorList>
            <person name="Aksomboon Vongsawan A."/>
            <person name="Kapatral V."/>
            <person name="Vaisvil B."/>
            <person name="Serichantalergs O."/>
            <person name="Hale T.L."/>
            <person name="Mason C.J."/>
        </authorList>
    </citation>
    <scope>NUCLEOTIDE SEQUENCE [LARGE SCALE GENOMIC DNA]</scope>
    <source>
        <strain evidence="1 2">1617</strain>
    </source>
</reference>
<accession>A0A0A6ZNB4</accession>
<sequence>MVVSAIASTPHISPLFRWPNSVCHFSVYFR</sequence>